<sequence>MGEFDALIGLEVEQVWVWSSLRLVFDLGPPGELGIFVDLTDFRFTDEAGGESDVRIEDDPLSAGPVLGLLRRRVTDVQIQDWELTIGFDNGARAVCRPHPRYEAWAVSLPDAAWYFCPPGGGPDSPA</sequence>
<reference evidence="1 2" key="1">
    <citation type="submission" date="2024-06" db="EMBL/GenBank/DDBJ databases">
        <title>The Natural Products Discovery Center: Release of the First 8490 Sequenced Strains for Exploring Actinobacteria Biosynthetic Diversity.</title>
        <authorList>
            <person name="Kalkreuter E."/>
            <person name="Kautsar S.A."/>
            <person name="Yang D."/>
            <person name="Bader C.D."/>
            <person name="Teijaro C.N."/>
            <person name="Fluegel L."/>
            <person name="Davis C.M."/>
            <person name="Simpson J.R."/>
            <person name="Lauterbach L."/>
            <person name="Steele A.D."/>
            <person name="Gui C."/>
            <person name="Meng S."/>
            <person name="Li G."/>
            <person name="Viehrig K."/>
            <person name="Ye F."/>
            <person name="Su P."/>
            <person name="Kiefer A.F."/>
            <person name="Nichols A."/>
            <person name="Cepeda A.J."/>
            <person name="Yan W."/>
            <person name="Fan B."/>
            <person name="Jiang Y."/>
            <person name="Adhikari A."/>
            <person name="Zheng C.-J."/>
            <person name="Schuster L."/>
            <person name="Cowan T.M."/>
            <person name="Smanski M.J."/>
            <person name="Chevrette M.G."/>
            <person name="De Carvalho L.P.S."/>
            <person name="Shen B."/>
        </authorList>
    </citation>
    <scope>NUCLEOTIDE SEQUENCE [LARGE SCALE GENOMIC DNA]</scope>
    <source>
        <strain evidence="1 2">NPDC050403</strain>
    </source>
</reference>
<dbReference type="Proteomes" id="UP001551695">
    <property type="component" value="Unassembled WGS sequence"/>
</dbReference>
<dbReference type="EMBL" id="JBFAKC010000010">
    <property type="protein sequence ID" value="MEV0710349.1"/>
    <property type="molecule type" value="Genomic_DNA"/>
</dbReference>
<accession>A0ABV3FY40</accession>
<protein>
    <submittedName>
        <fullName evidence="1">DUF6188 family protein</fullName>
    </submittedName>
</protein>
<dbReference type="RefSeq" id="WP_357786194.1">
    <property type="nucleotide sequence ID" value="NZ_JBFAKC010000010.1"/>
</dbReference>
<proteinExistence type="predicted"/>
<evidence type="ECO:0000313" key="1">
    <source>
        <dbReference type="EMBL" id="MEV0710349.1"/>
    </source>
</evidence>
<keyword evidence="2" id="KW-1185">Reference proteome</keyword>
<dbReference type="InterPro" id="IPR046179">
    <property type="entry name" value="DUF6188"/>
</dbReference>
<gene>
    <name evidence="1" type="ORF">AB0I48_22530</name>
</gene>
<evidence type="ECO:0000313" key="2">
    <source>
        <dbReference type="Proteomes" id="UP001551695"/>
    </source>
</evidence>
<organism evidence="1 2">
    <name type="scientific">Nocardia aurea</name>
    <dbReference type="NCBI Taxonomy" id="2144174"/>
    <lineage>
        <taxon>Bacteria</taxon>
        <taxon>Bacillati</taxon>
        <taxon>Actinomycetota</taxon>
        <taxon>Actinomycetes</taxon>
        <taxon>Mycobacteriales</taxon>
        <taxon>Nocardiaceae</taxon>
        <taxon>Nocardia</taxon>
    </lineage>
</organism>
<comment type="caution">
    <text evidence="1">The sequence shown here is derived from an EMBL/GenBank/DDBJ whole genome shotgun (WGS) entry which is preliminary data.</text>
</comment>
<dbReference type="Pfam" id="PF19686">
    <property type="entry name" value="DUF6188"/>
    <property type="match status" value="1"/>
</dbReference>
<name>A0ABV3FY40_9NOCA</name>